<evidence type="ECO:0000313" key="1">
    <source>
        <dbReference type="EMBL" id="WOK05360.1"/>
    </source>
</evidence>
<protein>
    <submittedName>
        <fullName evidence="1">Methyltransferase domain-containing protein</fullName>
    </submittedName>
</protein>
<dbReference type="InterPro" id="IPR029063">
    <property type="entry name" value="SAM-dependent_MTases_sf"/>
</dbReference>
<keyword evidence="2" id="KW-1185">Reference proteome</keyword>
<dbReference type="Pfam" id="PF13489">
    <property type="entry name" value="Methyltransf_23"/>
    <property type="match status" value="1"/>
</dbReference>
<dbReference type="RefSeq" id="WP_317488119.1">
    <property type="nucleotide sequence ID" value="NZ_CP136051.1"/>
</dbReference>
<organism evidence="1 2">
    <name type="scientific">Imperialibacter roseus</name>
    <dbReference type="NCBI Taxonomy" id="1324217"/>
    <lineage>
        <taxon>Bacteria</taxon>
        <taxon>Pseudomonadati</taxon>
        <taxon>Bacteroidota</taxon>
        <taxon>Cytophagia</taxon>
        <taxon>Cytophagales</taxon>
        <taxon>Flammeovirgaceae</taxon>
        <taxon>Imperialibacter</taxon>
    </lineage>
</organism>
<keyword evidence="1" id="KW-0489">Methyltransferase</keyword>
<reference evidence="1 2" key="1">
    <citation type="journal article" date="2023" name="Microbiol. Resour. Announc.">
        <title>Complete Genome Sequence of Imperialibacter roseus strain P4T.</title>
        <authorList>
            <person name="Tizabi D.R."/>
            <person name="Bachvaroff T."/>
            <person name="Hill R.T."/>
        </authorList>
    </citation>
    <scope>NUCLEOTIDE SEQUENCE [LARGE SCALE GENOMIC DNA]</scope>
    <source>
        <strain evidence="1 2">P4T</strain>
    </source>
</reference>
<proteinExistence type="predicted"/>
<dbReference type="GO" id="GO:0032259">
    <property type="term" value="P:methylation"/>
    <property type="evidence" value="ECO:0007669"/>
    <property type="project" value="UniProtKB-KW"/>
</dbReference>
<gene>
    <name evidence="1" type="ORF">RT717_19965</name>
</gene>
<name>A0ABZ0IM18_9BACT</name>
<sequence>MQQVNLYPFVRSIASYVLPAKLLKRPGSGGTFSSKYCYTVWLRHLVLLSKSGLLKDVSKIKKIAEIGPGDSLGVGIAGLLTGAEEYYAFDVIEHANRERNIQIASELTGYFKERMDLPHKEHEFRNTHPLLDDYSFPSYIFDDSSTIETLEKREQGIKMALSDEESETKIEYVPHWYEKESNLQGELDLIYSQAVMEHVDDVSHAYSRMYDWLKPGGIISHEIDFKTHEMTKEWNGHWYIDKRTWKFLLNGRKYSINRLPFSAHLIEMEKAGFVIKYVLPFQMENAFGDRLPKVPNVNFTKEDMTIASALIQAVKPD</sequence>
<dbReference type="SUPFAM" id="SSF53335">
    <property type="entry name" value="S-adenosyl-L-methionine-dependent methyltransferases"/>
    <property type="match status" value="1"/>
</dbReference>
<dbReference type="GO" id="GO:0008168">
    <property type="term" value="F:methyltransferase activity"/>
    <property type="evidence" value="ECO:0007669"/>
    <property type="project" value="UniProtKB-KW"/>
</dbReference>
<accession>A0ABZ0IM18</accession>
<evidence type="ECO:0000313" key="2">
    <source>
        <dbReference type="Proteomes" id="UP001302349"/>
    </source>
</evidence>
<dbReference type="Proteomes" id="UP001302349">
    <property type="component" value="Chromosome"/>
</dbReference>
<keyword evidence="1" id="KW-0808">Transferase</keyword>
<dbReference type="EMBL" id="CP136051">
    <property type="protein sequence ID" value="WOK05360.1"/>
    <property type="molecule type" value="Genomic_DNA"/>
</dbReference>
<dbReference type="Gene3D" id="3.40.50.150">
    <property type="entry name" value="Vaccinia Virus protein VP39"/>
    <property type="match status" value="1"/>
</dbReference>